<evidence type="ECO:0000313" key="2">
    <source>
        <dbReference type="EMBL" id="GFP97544.1"/>
    </source>
</evidence>
<feature type="compositionally biased region" description="Basic residues" evidence="1">
    <location>
        <begin position="15"/>
        <end position="47"/>
    </location>
</feature>
<name>A0A830CMT7_9LAMI</name>
<organism evidence="2 3">
    <name type="scientific">Phtheirospermum japonicum</name>
    <dbReference type="NCBI Taxonomy" id="374723"/>
    <lineage>
        <taxon>Eukaryota</taxon>
        <taxon>Viridiplantae</taxon>
        <taxon>Streptophyta</taxon>
        <taxon>Embryophyta</taxon>
        <taxon>Tracheophyta</taxon>
        <taxon>Spermatophyta</taxon>
        <taxon>Magnoliopsida</taxon>
        <taxon>eudicotyledons</taxon>
        <taxon>Gunneridae</taxon>
        <taxon>Pentapetalae</taxon>
        <taxon>asterids</taxon>
        <taxon>lamiids</taxon>
        <taxon>Lamiales</taxon>
        <taxon>Orobanchaceae</taxon>
        <taxon>Orobanchaceae incertae sedis</taxon>
        <taxon>Phtheirospermum</taxon>
    </lineage>
</organism>
<dbReference type="EMBL" id="BMAC01000494">
    <property type="protein sequence ID" value="GFP97544.1"/>
    <property type="molecule type" value="Genomic_DNA"/>
</dbReference>
<feature type="region of interest" description="Disordered" evidence="1">
    <location>
        <begin position="1"/>
        <end position="62"/>
    </location>
</feature>
<dbReference type="Proteomes" id="UP000653305">
    <property type="component" value="Unassembled WGS sequence"/>
</dbReference>
<comment type="caution">
    <text evidence="2">The sequence shown here is derived from an EMBL/GenBank/DDBJ whole genome shotgun (WGS) entry which is preliminary data.</text>
</comment>
<gene>
    <name evidence="2" type="ORF">PHJA_001898500</name>
</gene>
<proteinExistence type="predicted"/>
<accession>A0A830CMT7</accession>
<reference evidence="2" key="1">
    <citation type="submission" date="2020-07" db="EMBL/GenBank/DDBJ databases">
        <title>Ethylene signaling mediates host invasion by parasitic plants.</title>
        <authorList>
            <person name="Yoshida S."/>
        </authorList>
    </citation>
    <scope>NUCLEOTIDE SEQUENCE</scope>
    <source>
        <strain evidence="2">Okayama</strain>
    </source>
</reference>
<protein>
    <submittedName>
        <fullName evidence="2">Uncharacterized protein</fullName>
    </submittedName>
</protein>
<keyword evidence="3" id="KW-1185">Reference proteome</keyword>
<dbReference type="AlphaFoldDB" id="A0A830CMT7"/>
<evidence type="ECO:0000313" key="3">
    <source>
        <dbReference type="Proteomes" id="UP000653305"/>
    </source>
</evidence>
<sequence>MVKRRSKATPSSPGLHRRRASHRHQAPTRTSHHHHCQSHVPVTRKTRPTSISPTPQLLLATKDKKLHREIVVNNRKRTPPLPSFRGEKTEDALSIQQCIQDRGIRHSQMQYEEFPTRQNWTNSIYPQSRLTKGTQCEESGSGTNG</sequence>
<evidence type="ECO:0000256" key="1">
    <source>
        <dbReference type="SAM" id="MobiDB-lite"/>
    </source>
</evidence>